<dbReference type="PANTHER" id="PTHR35983">
    <property type="entry name" value="UPF0166 PROTEIN TM_0021"/>
    <property type="match status" value="1"/>
</dbReference>
<reference evidence="2 3" key="1">
    <citation type="submission" date="2023-02" db="EMBL/GenBank/DDBJ databases">
        <title>Genome Sequence of L. cardiaca H63T.</title>
        <authorList>
            <person name="Lopez A.E."/>
            <person name="Cianciotto N.P."/>
        </authorList>
    </citation>
    <scope>NUCLEOTIDE SEQUENCE [LARGE SCALE GENOMIC DNA]</scope>
    <source>
        <strain evidence="2 3">H63</strain>
    </source>
</reference>
<dbReference type="InterPro" id="IPR015867">
    <property type="entry name" value="N-reg_PII/ATP_PRibTrfase_C"/>
</dbReference>
<dbReference type="EMBL" id="CP119078">
    <property type="protein sequence ID" value="WED43446.1"/>
    <property type="molecule type" value="Genomic_DNA"/>
</dbReference>
<dbReference type="InterPro" id="IPR011322">
    <property type="entry name" value="N-reg_PII-like_a/b"/>
</dbReference>
<dbReference type="SUPFAM" id="SSF54913">
    <property type="entry name" value="GlnB-like"/>
    <property type="match status" value="1"/>
</dbReference>
<proteinExistence type="inferred from homology"/>
<name>A0ABY8AVK1_9GAMM</name>
<gene>
    <name evidence="2" type="ORF">PXX05_01345</name>
</gene>
<keyword evidence="3" id="KW-1185">Reference proteome</keyword>
<evidence type="ECO:0000313" key="2">
    <source>
        <dbReference type="EMBL" id="WED43446.1"/>
    </source>
</evidence>
<evidence type="ECO:0000256" key="1">
    <source>
        <dbReference type="ARBA" id="ARBA00010554"/>
    </source>
</evidence>
<protein>
    <submittedName>
        <fullName evidence="2">DUF190 domain-containing protein</fullName>
    </submittedName>
</protein>
<dbReference type="Pfam" id="PF02641">
    <property type="entry name" value="DUF190"/>
    <property type="match status" value="1"/>
</dbReference>
<dbReference type="InterPro" id="IPR003793">
    <property type="entry name" value="UPF0166"/>
</dbReference>
<dbReference type="RefSeq" id="WP_275089255.1">
    <property type="nucleotide sequence ID" value="NZ_CP119078.1"/>
</dbReference>
<dbReference type="Gene3D" id="3.30.70.120">
    <property type="match status" value="1"/>
</dbReference>
<evidence type="ECO:0000313" key="3">
    <source>
        <dbReference type="Proteomes" id="UP001222087"/>
    </source>
</evidence>
<comment type="similarity">
    <text evidence="1">Belongs to the UPF0166 family.</text>
</comment>
<organism evidence="2 3">
    <name type="scientific">Legionella cardiaca</name>
    <dbReference type="NCBI Taxonomy" id="1071983"/>
    <lineage>
        <taxon>Bacteria</taxon>
        <taxon>Pseudomonadati</taxon>
        <taxon>Pseudomonadota</taxon>
        <taxon>Gammaproteobacteria</taxon>
        <taxon>Legionellales</taxon>
        <taxon>Legionellaceae</taxon>
        <taxon>Legionella</taxon>
    </lineage>
</organism>
<accession>A0ABY8AVK1</accession>
<dbReference type="Proteomes" id="UP001222087">
    <property type="component" value="Chromosome"/>
</dbReference>
<sequence>MTQVKIVRIYLSEDSPVMNEIYNFLHQQKIKGATIFRGVKGYSSSGEREASILDLHFDLPMILEFFDEVAKVDKIMVALADKIQAGRILSWLADLT</sequence>
<dbReference type="PANTHER" id="PTHR35983:SF1">
    <property type="entry name" value="UPF0166 PROTEIN TM_0021"/>
    <property type="match status" value="1"/>
</dbReference>